<evidence type="ECO:0000313" key="2">
    <source>
        <dbReference type="Proteomes" id="UP000322873"/>
    </source>
</evidence>
<dbReference type="Proteomes" id="UP000322873">
    <property type="component" value="Unassembled WGS sequence"/>
</dbReference>
<evidence type="ECO:0008006" key="3">
    <source>
        <dbReference type="Google" id="ProtNLM"/>
    </source>
</evidence>
<gene>
    <name evidence="1" type="ORF">EYC84_000122</name>
</gene>
<evidence type="ECO:0000313" key="1">
    <source>
        <dbReference type="EMBL" id="KAA8570727.1"/>
    </source>
</evidence>
<organism evidence="1 2">
    <name type="scientific">Monilinia fructicola</name>
    <name type="common">Brown rot fungus</name>
    <name type="synonym">Ciboria fructicola</name>
    <dbReference type="NCBI Taxonomy" id="38448"/>
    <lineage>
        <taxon>Eukaryota</taxon>
        <taxon>Fungi</taxon>
        <taxon>Dikarya</taxon>
        <taxon>Ascomycota</taxon>
        <taxon>Pezizomycotina</taxon>
        <taxon>Leotiomycetes</taxon>
        <taxon>Helotiales</taxon>
        <taxon>Sclerotiniaceae</taxon>
        <taxon>Monilinia</taxon>
    </lineage>
</organism>
<protein>
    <recommendedName>
        <fullName evidence="3">DUF4470 domain-containing protein</fullName>
    </recommendedName>
</protein>
<dbReference type="EMBL" id="VICG01000006">
    <property type="protein sequence ID" value="KAA8570727.1"/>
    <property type="molecule type" value="Genomic_DNA"/>
</dbReference>
<accession>A0A5M9JPV7</accession>
<comment type="caution">
    <text evidence="1">The sequence shown here is derived from an EMBL/GenBank/DDBJ whole genome shotgun (WGS) entry which is preliminary data.</text>
</comment>
<sequence length="631" mass="73390">MLRDAMERILGLISKGVLSLEWLIINESDVPKYIAVLNLWLGIKDFETLTKSDMMQGTQDKFSKLEISPGEERNKEAEFYTKLGSLSPHEKILLCRDPLLFRLSKIKHKPETFPDHIRDNWRFNPIVMNHDVHRDTRRSVLWEKFNCGTDPFDALRQLEESKEGQTSLRLFDDTASFFKRTADSLRYLAPRICVEVLCGDVIEIAEWLRFGVSLTRIPRLEKLPTKFDIIYLTHLPDNIGGHLSKLLYLTPLLRSGKTSVVKSQFSHNVVSWDSTSAFLADCQCITDKKMLERLTQVEVVSEPGKDESAPWTRYTWYRPIPPCSKSHWSNFLPRTEFEKWFCGLFFRLALPYNVDIYPQNTIAFSPVNLTILFHLMNYLCSLQYPHHWMAELLLNIIDNTVISTCRPPRMTPVTVSALKQQHDKRHLCTIPFRHEMATLARIFLPMLPFRLETSSLPAQNDIYRYTFPLTSSTRSPAWPLNLTLVFWCDKYLRELGEVGRESLMNNLRPLLDPTWGDEMNSQFKGANFDAFRKAGVIVWSTIELDVQTWTARVWMPRSLVVSMIQKGERHAGSTWRCGLFRTDTWERCWDSPGLVSDAERGERWEDDVASAEELHCRRISKAASRLMHRTF</sequence>
<name>A0A5M9JPV7_MONFR</name>
<proteinExistence type="predicted"/>
<dbReference type="VEuPathDB" id="FungiDB:MFRU_011g02090"/>
<reference evidence="1 2" key="1">
    <citation type="submission" date="2019-06" db="EMBL/GenBank/DDBJ databases">
        <title>Genome Sequence of the Brown Rot Fungal Pathogen Monilinia fructicola.</title>
        <authorList>
            <person name="De Miccolis Angelini R.M."/>
            <person name="Landi L."/>
            <person name="Abate D."/>
            <person name="Pollastro S."/>
            <person name="Romanazzi G."/>
            <person name="Faretra F."/>
        </authorList>
    </citation>
    <scope>NUCLEOTIDE SEQUENCE [LARGE SCALE GENOMIC DNA]</scope>
    <source>
        <strain evidence="1 2">Mfrc123</strain>
    </source>
</reference>
<dbReference type="AlphaFoldDB" id="A0A5M9JPV7"/>
<keyword evidence="2" id="KW-1185">Reference proteome</keyword>